<dbReference type="EMBL" id="FNBN01000015">
    <property type="protein sequence ID" value="SDH59329.1"/>
    <property type="molecule type" value="Genomic_DNA"/>
</dbReference>
<gene>
    <name evidence="1" type="ORF">SAMN04488121_11555</name>
</gene>
<accession>A0A1G8DPA2</accession>
<evidence type="ECO:0000313" key="2">
    <source>
        <dbReference type="Proteomes" id="UP000199045"/>
    </source>
</evidence>
<evidence type="ECO:0008006" key="3">
    <source>
        <dbReference type="Google" id="ProtNLM"/>
    </source>
</evidence>
<name>A0A1G8DPA2_CHIFI</name>
<organism evidence="1 2">
    <name type="scientific">Chitinophaga filiformis</name>
    <name type="common">Myxococcus filiformis</name>
    <name type="synonym">Flexibacter filiformis</name>
    <dbReference type="NCBI Taxonomy" id="104663"/>
    <lineage>
        <taxon>Bacteria</taxon>
        <taxon>Pseudomonadati</taxon>
        <taxon>Bacteroidota</taxon>
        <taxon>Chitinophagia</taxon>
        <taxon>Chitinophagales</taxon>
        <taxon>Chitinophagaceae</taxon>
        <taxon>Chitinophaga</taxon>
    </lineage>
</organism>
<dbReference type="OrthoDB" id="4845881at2"/>
<dbReference type="AlphaFoldDB" id="A0A1G8DPA2"/>
<dbReference type="RefSeq" id="WP_089838747.1">
    <property type="nucleotide sequence ID" value="NZ_FNBN01000015.1"/>
</dbReference>
<dbReference type="Proteomes" id="UP000199045">
    <property type="component" value="Unassembled WGS sequence"/>
</dbReference>
<protein>
    <recommendedName>
        <fullName evidence="3">Carboxypeptidase regulatory-like domain-containing protein</fullName>
    </recommendedName>
</protein>
<proteinExistence type="predicted"/>
<evidence type="ECO:0000313" key="1">
    <source>
        <dbReference type="EMBL" id="SDH59329.1"/>
    </source>
</evidence>
<sequence length="288" mass="32994">MCYLLIGNISALISDDCTEPLVDAFLRVYLPDGRHPIGAYPKRDIFSGPGQLTAGQVEAKQDRLLAETRLDEKGNFTLTWEQLHLFTEPLEFDICLRHMPEQANFRGMESHYNLGMMAPNWKRSGQQYVAAYAYILPVESWRQIRANYGTWVIAGTVRRLHAREGQAQLKVEAYNAGNHRLLGCARTDEKGRYQLRFSRKQLTSRLMLGGNRRNPEGPDIYFKVYRNKQLLWEEEAQVATMPERKGVSPCSMINIIMQVPALKKASGHVPGWWNNWAVLGRKFSLVSH</sequence>
<reference evidence="1 2" key="1">
    <citation type="submission" date="2016-10" db="EMBL/GenBank/DDBJ databases">
        <authorList>
            <person name="de Groot N.N."/>
        </authorList>
    </citation>
    <scope>NUCLEOTIDE SEQUENCE [LARGE SCALE GENOMIC DNA]</scope>
    <source>
        <strain evidence="1 2">DSM 527</strain>
    </source>
</reference>